<evidence type="ECO:0008006" key="4">
    <source>
        <dbReference type="Google" id="ProtNLM"/>
    </source>
</evidence>
<sequence>MRKPRDIDAELAALAERASALKARRVTQLGELVGAAGADALDMDTLAGALLAMAAERDGAVRAVWKRDGERFFRGERKAPGKPDRARQTAGQTPGAQAAG</sequence>
<dbReference type="Proteomes" id="UP000016569">
    <property type="component" value="Unassembled WGS sequence"/>
</dbReference>
<feature type="compositionally biased region" description="Basic and acidic residues" evidence="1">
    <location>
        <begin position="74"/>
        <end position="87"/>
    </location>
</feature>
<evidence type="ECO:0000313" key="3">
    <source>
        <dbReference type="Proteomes" id="UP000016569"/>
    </source>
</evidence>
<keyword evidence="3" id="KW-1185">Reference proteome</keyword>
<name>A0A8E0KLN9_9CAUL</name>
<dbReference type="AlphaFoldDB" id="A0A8E0KLN9"/>
<dbReference type="EMBL" id="BATC01000019">
    <property type="protein sequence ID" value="GAD59125.1"/>
    <property type="molecule type" value="Genomic_DNA"/>
</dbReference>
<dbReference type="Pfam" id="PF06412">
    <property type="entry name" value="TraD"/>
    <property type="match status" value="1"/>
</dbReference>
<evidence type="ECO:0000313" key="2">
    <source>
        <dbReference type="EMBL" id="GAD59125.1"/>
    </source>
</evidence>
<dbReference type="InterPro" id="IPR009444">
    <property type="entry name" value="Conjugal_tfr_TraD_a-type"/>
</dbReference>
<proteinExistence type="predicted"/>
<comment type="caution">
    <text evidence="2">The sequence shown here is derived from an EMBL/GenBank/DDBJ whole genome shotgun (WGS) entry which is preliminary data.</text>
</comment>
<dbReference type="OrthoDB" id="7284210at2"/>
<feature type="compositionally biased region" description="Low complexity" evidence="1">
    <location>
        <begin position="88"/>
        <end position="100"/>
    </location>
</feature>
<feature type="region of interest" description="Disordered" evidence="1">
    <location>
        <begin position="74"/>
        <end position="100"/>
    </location>
</feature>
<organism evidence="2 3">
    <name type="scientific">Brevundimonas abyssalis TAR-001</name>
    <dbReference type="NCBI Taxonomy" id="1391729"/>
    <lineage>
        <taxon>Bacteria</taxon>
        <taxon>Pseudomonadati</taxon>
        <taxon>Pseudomonadota</taxon>
        <taxon>Alphaproteobacteria</taxon>
        <taxon>Caulobacterales</taxon>
        <taxon>Caulobacteraceae</taxon>
        <taxon>Brevundimonas</taxon>
    </lineage>
</organism>
<evidence type="ECO:0000256" key="1">
    <source>
        <dbReference type="SAM" id="MobiDB-lite"/>
    </source>
</evidence>
<reference evidence="3" key="1">
    <citation type="journal article" date="2013" name="Genome Announc.">
        <title>Draft Genome Sequence of the Dimorphic Prosthecate Bacterium Brevundimonas abyssalis TAR-001T.</title>
        <authorList>
            <person name="Tsubouchi T."/>
            <person name="Nishi S."/>
            <person name="Usui K."/>
            <person name="Shimane Y."/>
            <person name="Takaki Y."/>
            <person name="Maruyama T."/>
            <person name="Hatada Y."/>
        </authorList>
    </citation>
    <scope>NUCLEOTIDE SEQUENCE [LARGE SCALE GENOMIC DNA]</scope>
    <source>
        <strain evidence="3">TAR-001</strain>
    </source>
</reference>
<accession>A0A8E0KLN9</accession>
<gene>
    <name evidence="2" type="ORF">MBEBAB_1375</name>
</gene>
<dbReference type="RefSeq" id="WP_021697220.1">
    <property type="nucleotide sequence ID" value="NZ_BATC01000019.1"/>
</dbReference>
<protein>
    <recommendedName>
        <fullName evidence="4">Conjugal transfer protein TraD</fullName>
    </recommendedName>
</protein>